<keyword evidence="4" id="KW-1185">Reference proteome</keyword>
<organism evidence="3 4">
    <name type="scientific">Allocoleopsis franciscana PCC 7113</name>
    <dbReference type="NCBI Taxonomy" id="1173027"/>
    <lineage>
        <taxon>Bacteria</taxon>
        <taxon>Bacillati</taxon>
        <taxon>Cyanobacteriota</taxon>
        <taxon>Cyanophyceae</taxon>
        <taxon>Coleofasciculales</taxon>
        <taxon>Coleofasciculaceae</taxon>
        <taxon>Allocoleopsis</taxon>
        <taxon>Allocoleopsis franciscana</taxon>
    </lineage>
</organism>
<sequence length="466" mass="51587">MLEGSILQKLEAAHRGSKRPLNFGVYYKNTLVALCHALEDFILESGGTPLMITAFQRGKWYLQEAERYGDLAAKASQVVIMAAADAGFAEHPTSQRSNVELVSLTPDDPVAQEWHLIILSETYSAMVLCQELSSTDYGPTGVPENDLERKFYGFWTFEAELVQETMDLAIAHVGRYAPELQQALRSQKQKITAAYGTKPRDDIGIVVTRVVDYLQHSQEDVSHLGESELFASPMHEQALEDNLVSSEMQAFLRMAQLIDQANAANPLAAAEIAALAESMGQLLDIPSWQLKRLRLAALLHGLGSSFVTAVHSQEEAPSCPLTTAVQALRVMPRMRAIAQIITHQTEWWDGTGTPAGLAYDAIPLESRILGLVTHFQWHVRQLRMSQEGEETTINLEETLSKALAECQRQAGEAFDPKLIEALSLLVMGMQQGMSLQVNQPKIAAGMWLLDSHPNEELKVSKLKLQD</sequence>
<dbReference type="OrthoDB" id="9804747at2"/>
<evidence type="ECO:0000313" key="3">
    <source>
        <dbReference type="EMBL" id="AFZ16593.1"/>
    </source>
</evidence>
<dbReference type="HOGENOM" id="CLU_591653_0_0_3"/>
<dbReference type="SUPFAM" id="SSF109604">
    <property type="entry name" value="HD-domain/PDEase-like"/>
    <property type="match status" value="1"/>
</dbReference>
<dbReference type="Gene3D" id="1.10.3210.10">
    <property type="entry name" value="Hypothetical protein af1432"/>
    <property type="match status" value="1"/>
</dbReference>
<name>K9W8Q5_9CYAN</name>
<dbReference type="Pfam" id="PF13487">
    <property type="entry name" value="HD_5"/>
    <property type="match status" value="1"/>
</dbReference>
<dbReference type="STRING" id="1173027.Mic7113_0680"/>
<dbReference type="PATRIC" id="fig|1173027.3.peg.748"/>
<dbReference type="Pfam" id="PF10069">
    <property type="entry name" value="DICT"/>
    <property type="match status" value="1"/>
</dbReference>
<protein>
    <submittedName>
        <fullName evidence="3">Putative sensor protein/domain protein</fullName>
    </submittedName>
</protein>
<dbReference type="Proteomes" id="UP000010471">
    <property type="component" value="Chromosome"/>
</dbReference>
<accession>K9W8Q5</accession>
<dbReference type="eggNOG" id="COG4250">
    <property type="taxonomic scope" value="Bacteria"/>
</dbReference>
<reference evidence="3 4" key="1">
    <citation type="submission" date="2012-06" db="EMBL/GenBank/DDBJ databases">
        <title>Finished chromosome of genome of Microcoleus sp. PCC 7113.</title>
        <authorList>
            <consortium name="US DOE Joint Genome Institute"/>
            <person name="Gugger M."/>
            <person name="Coursin T."/>
            <person name="Rippka R."/>
            <person name="Tandeau De Marsac N."/>
            <person name="Huntemann M."/>
            <person name="Wei C.-L."/>
            <person name="Han J."/>
            <person name="Detter J.C."/>
            <person name="Han C."/>
            <person name="Tapia R."/>
            <person name="Chen A."/>
            <person name="Kyrpides N."/>
            <person name="Mavromatis K."/>
            <person name="Markowitz V."/>
            <person name="Szeto E."/>
            <person name="Ivanova N."/>
            <person name="Pagani I."/>
            <person name="Pati A."/>
            <person name="Goodwin L."/>
            <person name="Nordberg H.P."/>
            <person name="Cantor M.N."/>
            <person name="Hua S.X."/>
            <person name="Woyke T."/>
            <person name="Kerfeld C.A."/>
        </authorList>
    </citation>
    <scope>NUCLEOTIDE SEQUENCE [LARGE SCALE GENOMIC DNA]</scope>
    <source>
        <strain evidence="3 4">PCC 7113</strain>
    </source>
</reference>
<proteinExistence type="predicted"/>
<dbReference type="EMBL" id="CP003630">
    <property type="protein sequence ID" value="AFZ16593.1"/>
    <property type="molecule type" value="Genomic_DNA"/>
</dbReference>
<dbReference type="Pfam" id="PF17150">
    <property type="entry name" value="CHASE6_C"/>
    <property type="match status" value="1"/>
</dbReference>
<evidence type="ECO:0000313" key="4">
    <source>
        <dbReference type="Proteomes" id="UP000010471"/>
    </source>
</evidence>
<feature type="domain" description="DICT" evidence="1">
    <location>
        <begin position="5"/>
        <end position="131"/>
    </location>
</feature>
<dbReference type="InterPro" id="IPR052020">
    <property type="entry name" value="Cyclic_di-GMP/3'3'-cGAMP_PDE"/>
</dbReference>
<feature type="domain" description="C-terminal" evidence="2">
    <location>
        <begin position="146"/>
        <end position="221"/>
    </location>
</feature>
<dbReference type="RefSeq" id="WP_015180756.1">
    <property type="nucleotide sequence ID" value="NC_019738.1"/>
</dbReference>
<dbReference type="InterPro" id="IPR019278">
    <property type="entry name" value="DICT_dom"/>
</dbReference>
<dbReference type="KEGG" id="mic:Mic7113_0680"/>
<evidence type="ECO:0000259" key="1">
    <source>
        <dbReference type="Pfam" id="PF10069"/>
    </source>
</evidence>
<gene>
    <name evidence="3" type="ORF">Mic7113_0680</name>
</gene>
<dbReference type="AlphaFoldDB" id="K9W8Q5"/>
<dbReference type="PANTHER" id="PTHR45228">
    <property type="entry name" value="CYCLIC DI-GMP PHOSPHODIESTERASE TM_0186-RELATED"/>
    <property type="match status" value="1"/>
</dbReference>
<dbReference type="eggNOG" id="COG2206">
    <property type="taxonomic scope" value="Bacteria"/>
</dbReference>
<dbReference type="PANTHER" id="PTHR45228:SF1">
    <property type="entry name" value="CYCLIC DI-GMP PHOSPHODIESTERASE TM_0186"/>
    <property type="match status" value="1"/>
</dbReference>
<evidence type="ECO:0000259" key="2">
    <source>
        <dbReference type="Pfam" id="PF17150"/>
    </source>
</evidence>
<dbReference type="InterPro" id="IPR033415">
    <property type="entry name" value="CHASE6_C"/>
</dbReference>